<sequence length="245" mass="27488">MQKKSKVLSIKQKANAIKTTSQWGHTFIVRIGGYALLLLALIDVADQIIPAQFMNPRWEYETIGSLIERVPVTLIGFVLVFYGGLRYRNLFEKKILRPLGFVAILVGICLLLTMPLTVANAVRLNNQGNEQRTAEVSEQVQRLDQLENQITAASPEDVAAFAQRFNIQDVVGQPPNEIKSALIARVQNDRVTIREQAASVERQQQRRLLKLTVKWLMGAIIAGFGLIYIGFTGQRIATHQQRPLA</sequence>
<protein>
    <submittedName>
        <fullName evidence="2">Uncharacterized protein</fullName>
    </submittedName>
</protein>
<keyword evidence="1" id="KW-0472">Membrane</keyword>
<keyword evidence="1" id="KW-0812">Transmembrane</keyword>
<keyword evidence="1" id="KW-1133">Transmembrane helix</keyword>
<reference evidence="2" key="1">
    <citation type="submission" date="2019-12" db="EMBL/GenBank/DDBJ databases">
        <title>High-Quality draft genome sequences of three cyanobacteria isolated from the limestone walls of the Old Cathedral of Coimbra.</title>
        <authorList>
            <person name="Tiago I."/>
            <person name="Soares F."/>
            <person name="Portugal A."/>
        </authorList>
    </citation>
    <scope>NUCLEOTIDE SEQUENCE [LARGE SCALE GENOMIC DNA]</scope>
    <source>
        <strain evidence="2">C</strain>
    </source>
</reference>
<dbReference type="EMBL" id="WVIC01000001">
    <property type="protein sequence ID" value="NCJ05005.1"/>
    <property type="molecule type" value="Genomic_DNA"/>
</dbReference>
<dbReference type="AlphaFoldDB" id="A0A8K2A666"/>
<organism evidence="2 3">
    <name type="scientific">Petrachloros mirabilis ULC683</name>
    <dbReference type="NCBI Taxonomy" id="2781853"/>
    <lineage>
        <taxon>Bacteria</taxon>
        <taxon>Bacillati</taxon>
        <taxon>Cyanobacteriota</taxon>
        <taxon>Cyanophyceae</taxon>
        <taxon>Synechococcales</taxon>
        <taxon>Petrachlorosaceae</taxon>
        <taxon>Petrachloros</taxon>
        <taxon>Petrachloros mirabilis</taxon>
    </lineage>
</organism>
<comment type="caution">
    <text evidence="2">The sequence shown here is derived from an EMBL/GenBank/DDBJ whole genome shotgun (WGS) entry which is preliminary data.</text>
</comment>
<gene>
    <name evidence="2" type="ORF">GS597_00400</name>
</gene>
<feature type="transmembrane region" description="Helical" evidence="1">
    <location>
        <begin position="66"/>
        <end position="87"/>
    </location>
</feature>
<dbReference type="RefSeq" id="WP_161823477.1">
    <property type="nucleotide sequence ID" value="NZ_WVIC01000001.1"/>
</dbReference>
<feature type="transmembrane region" description="Helical" evidence="1">
    <location>
        <begin position="99"/>
        <end position="122"/>
    </location>
</feature>
<name>A0A8K2A666_9CYAN</name>
<feature type="transmembrane region" description="Helical" evidence="1">
    <location>
        <begin position="27"/>
        <end position="45"/>
    </location>
</feature>
<evidence type="ECO:0000313" key="2">
    <source>
        <dbReference type="EMBL" id="NCJ05005.1"/>
    </source>
</evidence>
<proteinExistence type="predicted"/>
<dbReference type="NCBIfam" id="NF038305">
    <property type="entry name" value="HpsJ_fam"/>
    <property type="match status" value="1"/>
</dbReference>
<accession>A0A8K2A666</accession>
<keyword evidence="3" id="KW-1185">Reference proteome</keyword>
<dbReference type="Proteomes" id="UP000607397">
    <property type="component" value="Unassembled WGS sequence"/>
</dbReference>
<dbReference type="InterPro" id="IPR047709">
    <property type="entry name" value="HpsJ-like"/>
</dbReference>
<evidence type="ECO:0000313" key="3">
    <source>
        <dbReference type="Proteomes" id="UP000607397"/>
    </source>
</evidence>
<evidence type="ECO:0000256" key="1">
    <source>
        <dbReference type="SAM" id="Phobius"/>
    </source>
</evidence>
<feature type="transmembrane region" description="Helical" evidence="1">
    <location>
        <begin position="211"/>
        <end position="231"/>
    </location>
</feature>